<sequence>MYFCMVSNMMKLKLFDDYRGFYDNFYFIHIFLQKYWYNYPTTSNKKQSPEEFLFLQGEEMSIRVWIWLKGDFMLKTTRLDVM</sequence>
<dbReference type="Proteomes" id="UP000095283">
    <property type="component" value="Unplaced"/>
</dbReference>
<reference evidence="2" key="1">
    <citation type="submission" date="2016-11" db="UniProtKB">
        <authorList>
            <consortium name="WormBaseParasite"/>
        </authorList>
    </citation>
    <scope>IDENTIFICATION</scope>
</reference>
<keyword evidence="1" id="KW-1185">Reference proteome</keyword>
<accession>A0A1I7W9I3</accession>
<proteinExistence type="predicted"/>
<protein>
    <submittedName>
        <fullName evidence="2">Ovule protein</fullName>
    </submittedName>
</protein>
<evidence type="ECO:0000313" key="2">
    <source>
        <dbReference type="WBParaSite" id="Hba_01329"/>
    </source>
</evidence>
<dbReference type="AlphaFoldDB" id="A0A1I7W9I3"/>
<organism evidence="1 2">
    <name type="scientific">Heterorhabditis bacteriophora</name>
    <name type="common">Entomopathogenic nematode worm</name>
    <dbReference type="NCBI Taxonomy" id="37862"/>
    <lineage>
        <taxon>Eukaryota</taxon>
        <taxon>Metazoa</taxon>
        <taxon>Ecdysozoa</taxon>
        <taxon>Nematoda</taxon>
        <taxon>Chromadorea</taxon>
        <taxon>Rhabditida</taxon>
        <taxon>Rhabditina</taxon>
        <taxon>Rhabditomorpha</taxon>
        <taxon>Strongyloidea</taxon>
        <taxon>Heterorhabditidae</taxon>
        <taxon>Heterorhabditis</taxon>
    </lineage>
</organism>
<evidence type="ECO:0000313" key="1">
    <source>
        <dbReference type="Proteomes" id="UP000095283"/>
    </source>
</evidence>
<name>A0A1I7W9I3_HETBA</name>
<dbReference type="WBParaSite" id="Hba_01329">
    <property type="protein sequence ID" value="Hba_01329"/>
    <property type="gene ID" value="Hba_01329"/>
</dbReference>